<proteinExistence type="predicted"/>
<evidence type="ECO:0000313" key="1">
    <source>
        <dbReference type="EMBL" id="JAH01579.1"/>
    </source>
</evidence>
<accession>A0A0E9PAN9</accession>
<sequence>MSFYRGREPQKHS</sequence>
<reference evidence="1" key="1">
    <citation type="submission" date="2014-11" db="EMBL/GenBank/DDBJ databases">
        <authorList>
            <person name="Amaro Gonzalez C."/>
        </authorList>
    </citation>
    <scope>NUCLEOTIDE SEQUENCE</scope>
</reference>
<protein>
    <submittedName>
        <fullName evidence="1">Uncharacterized protein</fullName>
    </submittedName>
</protein>
<reference evidence="1" key="2">
    <citation type="journal article" date="2015" name="Fish Shellfish Immunol.">
        <title>Early steps in the European eel (Anguilla anguilla)-Vibrio vulnificus interaction in the gills: Role of the RtxA13 toxin.</title>
        <authorList>
            <person name="Callol A."/>
            <person name="Pajuelo D."/>
            <person name="Ebbesson L."/>
            <person name="Teles M."/>
            <person name="MacKenzie S."/>
            <person name="Amaro C."/>
        </authorList>
    </citation>
    <scope>NUCLEOTIDE SEQUENCE</scope>
</reference>
<name>A0A0E9PAN9_ANGAN</name>
<dbReference type="EMBL" id="GBXM01106998">
    <property type="protein sequence ID" value="JAH01579.1"/>
    <property type="molecule type" value="Transcribed_RNA"/>
</dbReference>
<organism evidence="1">
    <name type="scientific">Anguilla anguilla</name>
    <name type="common">European freshwater eel</name>
    <name type="synonym">Muraena anguilla</name>
    <dbReference type="NCBI Taxonomy" id="7936"/>
    <lineage>
        <taxon>Eukaryota</taxon>
        <taxon>Metazoa</taxon>
        <taxon>Chordata</taxon>
        <taxon>Craniata</taxon>
        <taxon>Vertebrata</taxon>
        <taxon>Euteleostomi</taxon>
        <taxon>Actinopterygii</taxon>
        <taxon>Neopterygii</taxon>
        <taxon>Teleostei</taxon>
        <taxon>Anguilliformes</taxon>
        <taxon>Anguillidae</taxon>
        <taxon>Anguilla</taxon>
    </lineage>
</organism>